<organism evidence="1 2">
    <name type="scientific">Candidatus Daviesbacteria bacterium GW2011_GWC2_40_12</name>
    <dbReference type="NCBI Taxonomy" id="1618431"/>
    <lineage>
        <taxon>Bacteria</taxon>
        <taxon>Candidatus Daviesiibacteriota</taxon>
    </lineage>
</organism>
<reference evidence="1 2" key="1">
    <citation type="journal article" date="2015" name="Nature">
        <title>rRNA introns, odd ribosomes, and small enigmatic genomes across a large radiation of phyla.</title>
        <authorList>
            <person name="Brown C.T."/>
            <person name="Hug L.A."/>
            <person name="Thomas B.C."/>
            <person name="Sharon I."/>
            <person name="Castelle C.J."/>
            <person name="Singh A."/>
            <person name="Wilkins M.J."/>
            <person name="Williams K.H."/>
            <person name="Banfield J.F."/>
        </authorList>
    </citation>
    <scope>NUCLEOTIDE SEQUENCE [LARGE SCALE GENOMIC DNA]</scope>
</reference>
<dbReference type="InterPro" id="IPR027417">
    <property type="entry name" value="P-loop_NTPase"/>
</dbReference>
<protein>
    <recommendedName>
        <fullName evidence="3">UDP-N-acetylglucosamine kinase</fullName>
    </recommendedName>
</protein>
<dbReference type="AlphaFoldDB" id="A0A0G0QPQ8"/>
<dbReference type="Proteomes" id="UP000034881">
    <property type="component" value="Unassembled WGS sequence"/>
</dbReference>
<gene>
    <name evidence="1" type="ORF">UT77_C0002G0082</name>
</gene>
<evidence type="ECO:0008006" key="3">
    <source>
        <dbReference type="Google" id="ProtNLM"/>
    </source>
</evidence>
<sequence length="178" mass="20684">MKLILIDGGPASGKNTLGKLLVDQFNKNGEKAILLDLDSYVEEFNPKWIWESKEQEEKDHLNARVNFVKDINKYLQEDLTVVAIGERFLTHSDVSRYTEKLGINYPIYLFHLTVPRALRQQRLDQRGPHSLINLDKDQKDRDAIKDWPGYVYENINSPEEDAKNLYDLIRSNKGLINL</sequence>
<evidence type="ECO:0000313" key="1">
    <source>
        <dbReference type="EMBL" id="KKR42429.1"/>
    </source>
</evidence>
<dbReference type="SUPFAM" id="SSF52540">
    <property type="entry name" value="P-loop containing nucleoside triphosphate hydrolases"/>
    <property type="match status" value="1"/>
</dbReference>
<dbReference type="Gene3D" id="3.40.50.300">
    <property type="entry name" value="P-loop containing nucleotide triphosphate hydrolases"/>
    <property type="match status" value="1"/>
</dbReference>
<accession>A0A0G0QPQ8</accession>
<name>A0A0G0QPQ8_9BACT</name>
<dbReference type="CDD" id="cd02019">
    <property type="entry name" value="NK"/>
    <property type="match status" value="1"/>
</dbReference>
<proteinExistence type="predicted"/>
<dbReference type="Pfam" id="PF13671">
    <property type="entry name" value="AAA_33"/>
    <property type="match status" value="1"/>
</dbReference>
<dbReference type="EMBL" id="LBYB01000002">
    <property type="protein sequence ID" value="KKR42429.1"/>
    <property type="molecule type" value="Genomic_DNA"/>
</dbReference>
<evidence type="ECO:0000313" key="2">
    <source>
        <dbReference type="Proteomes" id="UP000034881"/>
    </source>
</evidence>
<comment type="caution">
    <text evidence="1">The sequence shown here is derived from an EMBL/GenBank/DDBJ whole genome shotgun (WGS) entry which is preliminary data.</text>
</comment>